<feature type="domain" description="SEC7" evidence="8">
    <location>
        <begin position="225"/>
        <end position="417"/>
    </location>
</feature>
<dbReference type="SMART" id="SM00222">
    <property type="entry name" value="Sec7"/>
    <property type="match status" value="1"/>
</dbReference>
<comment type="subcellular location">
    <subcellularLocation>
        <location evidence="2">Endoplasmic reticulum-Golgi intermediate compartment</location>
    </subcellularLocation>
    <subcellularLocation>
        <location evidence="1">Golgi apparatus</location>
        <location evidence="1">cis-Golgi network</location>
    </subcellularLocation>
</comment>
<dbReference type="SUPFAM" id="SSF48425">
    <property type="entry name" value="Sec7 domain"/>
    <property type="match status" value="1"/>
</dbReference>
<dbReference type="PROSITE" id="PS50190">
    <property type="entry name" value="SEC7"/>
    <property type="match status" value="1"/>
</dbReference>
<feature type="signal peptide" evidence="7">
    <location>
        <begin position="1"/>
        <end position="17"/>
    </location>
</feature>
<dbReference type="Gene3D" id="1.10.1000.11">
    <property type="entry name" value="Arf Nucleotide-binding Site Opener,domain 2"/>
    <property type="match status" value="1"/>
</dbReference>
<accession>A0A6M2E1H4</accession>
<dbReference type="Gene3D" id="1.10.220.20">
    <property type="match status" value="1"/>
</dbReference>
<evidence type="ECO:0000256" key="1">
    <source>
        <dbReference type="ARBA" id="ARBA00004222"/>
    </source>
</evidence>
<evidence type="ECO:0000313" key="9">
    <source>
        <dbReference type="EMBL" id="NOV50697.1"/>
    </source>
</evidence>
<dbReference type="GO" id="GO:0010256">
    <property type="term" value="P:endomembrane system organization"/>
    <property type="evidence" value="ECO:0007669"/>
    <property type="project" value="UniProtKB-ARBA"/>
</dbReference>
<dbReference type="PANTHER" id="PTHR10663">
    <property type="entry name" value="GUANYL-NUCLEOTIDE EXCHANGE FACTOR"/>
    <property type="match status" value="1"/>
</dbReference>
<dbReference type="Pfam" id="PF12783">
    <property type="entry name" value="Sec7-like_HUS"/>
    <property type="match status" value="1"/>
</dbReference>
<keyword evidence="3" id="KW-0813">Transport</keyword>
<dbReference type="EMBL" id="GIIL01006971">
    <property type="protein sequence ID" value="NOV50697.1"/>
    <property type="molecule type" value="Transcribed_RNA"/>
</dbReference>
<dbReference type="InterPro" id="IPR000904">
    <property type="entry name" value="Sec7_dom"/>
</dbReference>
<dbReference type="InterPro" id="IPR035999">
    <property type="entry name" value="Sec7_dom_sf"/>
</dbReference>
<sequence>MTHTGLSLLTVVFEVTADSIGKYNVLLTLVKDDLCKNLFGLLNSERLSIFASDLQVCFLLFESLRRHLKFQFEFYLKKLTDIIISDSPKIPYEQKEISLEAIVQLWHIPGMVTELYLNYDCDMYSSNLFEDLTKLLSKNAFPATVGVYQTHLLSLDALLTIIQAINSNCNHSKTSDKVPEIEITEDIESVESKDDSSVVENITNFIDTEKVDRQKIVDNAPSFEELNVIKNKKRWLATGTELFNSKPEKGIQFLQEHGILSIQLDPLEIAHFLRENPQLDKKMIGEYISKKKNVESRILEVFVGSFDFRNTKIDEALRLYLETFRLPGEAPLIFLVLEHFAEHWHKCNGEPFANTDAAFSLAYAIIMLNMDQHNYNAKRLNIPMTAEDFMKNLRGLNGGGDFDSDMLLSVYNSIKNEEIVMPAEQVGLVRENYLWKVLLRRGASPDGVFHHIPHNSYDKELFCLIWGPTISALSFVFDKSTDTTIHERAIDGFKKCANIVAHYNLTAEYDTLILTLCKFTTLISLSEPSDVLNVNLGQNVKAQLALRTVFHLVHSHGDIIRDGWKNILDIILQLFKAKLLPKVLTEAEDFCEPSGKVSLVREITPAPKSDIGLFSSIYSYIALSSETANQRIPTAEEQEYIKIAKACIKECCLEQLIIDSKFLQSEALYGLIQGLIASSKGPDGHKSLGMSYNEDASVFFFEFFIKVFIQNRDRITTLWSYARDHLYMLIMSASSCDYPYLLTRAVTGLLRLASCLMRNEEMAPMILDSLRMLLLLKPTLLFRISKHISTGLFELLKTSAQNIHTESDWDVIFTLLECVGAGAIPPKIGEDHNWERGAKSDGALSSEEDNCVSDRGYTSDSELSRSSTKLSPDSPKQGHHWTLINKDQISTSEVINTNIKAELDVRLLPHSPDALVKCWECLAFIVRDVAHITPYNFQSCIRCIRTFVEATLHGSIRKKFKTINKETRRKKNNLRKRENFVNNKKASVCDDSDSDDLPEGYQFIAIQLLDLMHTLHTRTAHIFRWWAEEGADPPVMSLWAHGWKPLLQGIARLCCDNRVEVRSSAINYLHRALLMHDLQMLTATEWENCFNVVLFPLLGELLSPTQSQTLNKTDTEESRIRACTIMSKVFLHHLTPLLTLSTFSNLWLSILEFMDKYMTSGSDLLYEAILESLKNMLLVMHSVKAFTSSKGYSELWTITWNRINKFLPNLKDEIFKEENTHTSKSISKVNAEQTSAKIVNKVILNNHLDNKLQESENKYVQNPVISSPLFSNLAQTLSPIGVSEPRICHRSNNYNKIGNEGYNNIMSDTMSTKSSIQNIIITNVVYPQHNYQDQSRSHSEPMSLHEVVTEIPHQISGKIDTVQNDLFISENLNNRLDINSPNEDYNKLSVDSINFTNCAIPETSTTTPLLTSPLSNYFSEGITIPPGTEFFYSANDKPST</sequence>
<protein>
    <submittedName>
        <fullName evidence="9">Putative guanine nucleotide exchange factor</fullName>
    </submittedName>
</protein>
<feature type="region of interest" description="Disordered" evidence="6">
    <location>
        <begin position="830"/>
        <end position="880"/>
    </location>
</feature>
<keyword evidence="4" id="KW-0333">Golgi apparatus</keyword>
<dbReference type="GO" id="GO:0032012">
    <property type="term" value="P:regulation of ARF protein signal transduction"/>
    <property type="evidence" value="ECO:0007669"/>
    <property type="project" value="InterPro"/>
</dbReference>
<dbReference type="CDD" id="cd00171">
    <property type="entry name" value="Sec7"/>
    <property type="match status" value="1"/>
</dbReference>
<feature type="compositionally biased region" description="Basic and acidic residues" evidence="6">
    <location>
        <begin position="830"/>
        <end position="839"/>
    </location>
</feature>
<dbReference type="InterPro" id="IPR023394">
    <property type="entry name" value="Sec7_C_sf"/>
</dbReference>
<dbReference type="InterPro" id="IPR032691">
    <property type="entry name" value="Mon2/Sec7/BIG1-like_HUS"/>
</dbReference>
<dbReference type="PANTHER" id="PTHR10663:SF388">
    <property type="entry name" value="GOLGI-SPECIFIC BREFELDIN A-RESISTANCE GUANINE NUCLEOTIDE EXCHANGE FACTOR 1"/>
    <property type="match status" value="1"/>
</dbReference>
<keyword evidence="5" id="KW-0175">Coiled coil</keyword>
<evidence type="ECO:0000256" key="5">
    <source>
        <dbReference type="SAM" id="Coils"/>
    </source>
</evidence>
<keyword evidence="7" id="KW-0732">Signal</keyword>
<evidence type="ECO:0000256" key="7">
    <source>
        <dbReference type="SAM" id="SignalP"/>
    </source>
</evidence>
<evidence type="ECO:0000256" key="4">
    <source>
        <dbReference type="ARBA" id="ARBA00023034"/>
    </source>
</evidence>
<feature type="coiled-coil region" evidence="5">
    <location>
        <begin position="957"/>
        <end position="984"/>
    </location>
</feature>
<proteinExistence type="predicted"/>
<evidence type="ECO:0000256" key="6">
    <source>
        <dbReference type="SAM" id="MobiDB-lite"/>
    </source>
</evidence>
<dbReference type="GO" id="GO:0005794">
    <property type="term" value="C:Golgi apparatus"/>
    <property type="evidence" value="ECO:0007669"/>
    <property type="project" value="UniProtKB-SubCell"/>
</dbReference>
<evidence type="ECO:0000256" key="3">
    <source>
        <dbReference type="ARBA" id="ARBA00022448"/>
    </source>
</evidence>
<dbReference type="Pfam" id="PF23325">
    <property type="entry name" value="TPR_28"/>
    <property type="match status" value="1"/>
</dbReference>
<organism evidence="9">
    <name type="scientific">Xenopsylla cheopis</name>
    <name type="common">Oriental rat flea</name>
    <name type="synonym">Pulex cheopis</name>
    <dbReference type="NCBI Taxonomy" id="163159"/>
    <lineage>
        <taxon>Eukaryota</taxon>
        <taxon>Metazoa</taxon>
        <taxon>Ecdysozoa</taxon>
        <taxon>Arthropoda</taxon>
        <taxon>Hexapoda</taxon>
        <taxon>Insecta</taxon>
        <taxon>Pterygota</taxon>
        <taxon>Neoptera</taxon>
        <taxon>Endopterygota</taxon>
        <taxon>Siphonaptera</taxon>
        <taxon>Pulicidae</taxon>
        <taxon>Xenopsyllinae</taxon>
        <taxon>Xenopsylla</taxon>
    </lineage>
</organism>
<name>A0A6M2E1H4_XENCH</name>
<dbReference type="GO" id="GO:0005085">
    <property type="term" value="F:guanyl-nucleotide exchange factor activity"/>
    <property type="evidence" value="ECO:0007669"/>
    <property type="project" value="InterPro"/>
</dbReference>
<evidence type="ECO:0000256" key="2">
    <source>
        <dbReference type="ARBA" id="ARBA00004399"/>
    </source>
</evidence>
<dbReference type="GO" id="GO:0016197">
    <property type="term" value="P:endosomal transport"/>
    <property type="evidence" value="ECO:0007669"/>
    <property type="project" value="UniProtKB-ARBA"/>
</dbReference>
<reference evidence="9" key="1">
    <citation type="submission" date="2020-03" db="EMBL/GenBank/DDBJ databases">
        <title>Transcriptomic Profiling of the Digestive Tract of the Rat Flea, Xenopsylla cheopis, Following Blood Feeding and Infection with Yersinia pestis.</title>
        <authorList>
            <person name="Bland D.M."/>
            <person name="Martens C.A."/>
            <person name="Virtaneva K."/>
            <person name="Kanakabandi K."/>
            <person name="Long D."/>
            <person name="Rosenke R."/>
            <person name="Saturday G.A."/>
            <person name="Hoyt F.H."/>
            <person name="Bruno D.P."/>
            <person name="Ribeiro J.M.C."/>
            <person name="Hinnebusch J."/>
        </authorList>
    </citation>
    <scope>NUCLEOTIDE SEQUENCE</scope>
</reference>
<dbReference type="InterPro" id="IPR056604">
    <property type="entry name" value="GBF1-like_TPR"/>
</dbReference>
<feature type="compositionally biased region" description="Polar residues" evidence="6">
    <location>
        <begin position="856"/>
        <end position="871"/>
    </location>
</feature>
<dbReference type="GO" id="GO:0005793">
    <property type="term" value="C:endoplasmic reticulum-Golgi intermediate compartment"/>
    <property type="evidence" value="ECO:0007669"/>
    <property type="project" value="UniProtKB-SubCell"/>
</dbReference>
<evidence type="ECO:0000259" key="8">
    <source>
        <dbReference type="PROSITE" id="PS50190"/>
    </source>
</evidence>
<dbReference type="Pfam" id="PF01369">
    <property type="entry name" value="Sec7"/>
    <property type="match status" value="1"/>
</dbReference>
<dbReference type="FunFam" id="1.10.1000.11:FF:000007">
    <property type="entry name" value="Golgi-specific brefeldin A-resistance guanine nucleotide exchange factor 1"/>
    <property type="match status" value="1"/>
</dbReference>
<feature type="chain" id="PRO_5026701209" evidence="7">
    <location>
        <begin position="18"/>
        <end position="1440"/>
    </location>
</feature>